<dbReference type="GO" id="GO:0003700">
    <property type="term" value="F:DNA-binding transcription factor activity"/>
    <property type="evidence" value="ECO:0007669"/>
    <property type="project" value="InterPro"/>
</dbReference>
<keyword evidence="1" id="KW-0805">Transcription regulation</keyword>
<dbReference type="PROSITE" id="PS01124">
    <property type="entry name" value="HTH_ARAC_FAMILY_2"/>
    <property type="match status" value="1"/>
</dbReference>
<dbReference type="EMBL" id="PFMR01000136">
    <property type="protein sequence ID" value="PIZ17200.1"/>
    <property type="molecule type" value="Genomic_DNA"/>
</dbReference>
<protein>
    <recommendedName>
        <fullName evidence="4">HTH araC/xylS-type domain-containing protein</fullName>
    </recommendedName>
</protein>
<keyword evidence="3" id="KW-0804">Transcription</keyword>
<evidence type="ECO:0000313" key="5">
    <source>
        <dbReference type="EMBL" id="PIZ17200.1"/>
    </source>
</evidence>
<dbReference type="InterPro" id="IPR014710">
    <property type="entry name" value="RmlC-like_jellyroll"/>
</dbReference>
<dbReference type="PANTHER" id="PTHR43280">
    <property type="entry name" value="ARAC-FAMILY TRANSCRIPTIONAL REGULATOR"/>
    <property type="match status" value="1"/>
</dbReference>
<dbReference type="Gene3D" id="1.10.10.60">
    <property type="entry name" value="Homeodomain-like"/>
    <property type="match status" value="2"/>
</dbReference>
<dbReference type="Pfam" id="PF02311">
    <property type="entry name" value="AraC_binding"/>
    <property type="match status" value="1"/>
</dbReference>
<evidence type="ECO:0000256" key="2">
    <source>
        <dbReference type="ARBA" id="ARBA00023125"/>
    </source>
</evidence>
<evidence type="ECO:0000259" key="4">
    <source>
        <dbReference type="PROSITE" id="PS01124"/>
    </source>
</evidence>
<proteinExistence type="predicted"/>
<dbReference type="InterPro" id="IPR018062">
    <property type="entry name" value="HTH_AraC-typ_CS"/>
</dbReference>
<dbReference type="SUPFAM" id="SSF51215">
    <property type="entry name" value="Regulatory protein AraC"/>
    <property type="match status" value="1"/>
</dbReference>
<dbReference type="PANTHER" id="PTHR43280:SF2">
    <property type="entry name" value="HTH-TYPE TRANSCRIPTIONAL REGULATOR EXSA"/>
    <property type="match status" value="1"/>
</dbReference>
<evidence type="ECO:0000313" key="6">
    <source>
        <dbReference type="Proteomes" id="UP000229307"/>
    </source>
</evidence>
<feature type="domain" description="HTH araC/xylS-type" evidence="4">
    <location>
        <begin position="181"/>
        <end position="279"/>
    </location>
</feature>
<dbReference type="InterPro" id="IPR020449">
    <property type="entry name" value="Tscrpt_reg_AraC-type_HTH"/>
</dbReference>
<dbReference type="GO" id="GO:0043565">
    <property type="term" value="F:sequence-specific DNA binding"/>
    <property type="evidence" value="ECO:0007669"/>
    <property type="project" value="InterPro"/>
</dbReference>
<sequence>MLYFSHYSAKKWLYSPELPFNIVRVHHPEGHPVHTHEFFEAAYVLKGRAMHIVNGKRSPISKGSMFLLNPEESHGYEVSTGYGIEIINLFIMPSVFNDSECLKPFYNPLRHSLHLEGIENIKIQELLDIMLNEFVHKRWGYRQIIVAHLVELLVTINRIFEQQEREESLGSLSDLKKQAIRSAIRYIESNYKEPFRLNDIAQRARLSPNYFCEVFRKLMKKTVIEYRNEMRIREACHMIRASSCNITSLCFEMGFNDLTHFERVFKKHTGLSPRDYRKQLDFS</sequence>
<dbReference type="InterPro" id="IPR018060">
    <property type="entry name" value="HTH_AraC"/>
</dbReference>
<dbReference type="Pfam" id="PF12833">
    <property type="entry name" value="HTH_18"/>
    <property type="match status" value="1"/>
</dbReference>
<dbReference type="SMART" id="SM00342">
    <property type="entry name" value="HTH_ARAC"/>
    <property type="match status" value="1"/>
</dbReference>
<organism evidence="5 6">
    <name type="scientific">Candidatus Desantisbacteria bacterium CG_4_10_14_0_8_um_filter_48_22</name>
    <dbReference type="NCBI Taxonomy" id="1974543"/>
    <lineage>
        <taxon>Bacteria</taxon>
        <taxon>Candidatus Desantisiibacteriota</taxon>
    </lineage>
</organism>
<evidence type="ECO:0000256" key="1">
    <source>
        <dbReference type="ARBA" id="ARBA00023015"/>
    </source>
</evidence>
<accession>A0A2M7SCK5</accession>
<dbReference type="InterPro" id="IPR003313">
    <property type="entry name" value="AraC-bd"/>
</dbReference>
<name>A0A2M7SCK5_9BACT</name>
<dbReference type="InterPro" id="IPR037923">
    <property type="entry name" value="HTH-like"/>
</dbReference>
<dbReference type="AlphaFoldDB" id="A0A2M7SCK5"/>
<comment type="caution">
    <text evidence="5">The sequence shown here is derived from an EMBL/GenBank/DDBJ whole genome shotgun (WGS) entry which is preliminary data.</text>
</comment>
<evidence type="ECO:0000256" key="3">
    <source>
        <dbReference type="ARBA" id="ARBA00023163"/>
    </source>
</evidence>
<dbReference type="PRINTS" id="PR00032">
    <property type="entry name" value="HTHARAC"/>
</dbReference>
<dbReference type="InterPro" id="IPR009057">
    <property type="entry name" value="Homeodomain-like_sf"/>
</dbReference>
<reference evidence="6" key="1">
    <citation type="submission" date="2017-09" db="EMBL/GenBank/DDBJ databases">
        <title>Depth-based differentiation of microbial function through sediment-hosted aquifers and enrichment of novel symbionts in the deep terrestrial subsurface.</title>
        <authorList>
            <person name="Probst A.J."/>
            <person name="Ladd B."/>
            <person name="Jarett J.K."/>
            <person name="Geller-Mcgrath D.E."/>
            <person name="Sieber C.M.K."/>
            <person name="Emerson J.B."/>
            <person name="Anantharaman K."/>
            <person name="Thomas B.C."/>
            <person name="Malmstrom R."/>
            <person name="Stieglmeier M."/>
            <person name="Klingl A."/>
            <person name="Woyke T."/>
            <person name="Ryan C.M."/>
            <person name="Banfield J.F."/>
        </authorList>
    </citation>
    <scope>NUCLEOTIDE SEQUENCE [LARGE SCALE GENOMIC DNA]</scope>
</reference>
<dbReference type="SUPFAM" id="SSF46689">
    <property type="entry name" value="Homeodomain-like"/>
    <property type="match status" value="2"/>
</dbReference>
<dbReference type="Proteomes" id="UP000229307">
    <property type="component" value="Unassembled WGS sequence"/>
</dbReference>
<gene>
    <name evidence="5" type="ORF">COY52_05000</name>
</gene>
<dbReference type="Gene3D" id="2.60.120.10">
    <property type="entry name" value="Jelly Rolls"/>
    <property type="match status" value="1"/>
</dbReference>
<keyword evidence="2" id="KW-0238">DNA-binding</keyword>
<dbReference type="PROSITE" id="PS00041">
    <property type="entry name" value="HTH_ARAC_FAMILY_1"/>
    <property type="match status" value="1"/>
</dbReference>